<dbReference type="CDD" id="cd05324">
    <property type="entry name" value="carb_red_PTCR-like_SDR_c"/>
    <property type="match status" value="1"/>
</dbReference>
<evidence type="ECO:0000256" key="4">
    <source>
        <dbReference type="ARBA" id="ARBA00022833"/>
    </source>
</evidence>
<evidence type="ECO:0000256" key="5">
    <source>
        <dbReference type="ARBA" id="ARBA00022857"/>
    </source>
</evidence>
<dbReference type="InterPro" id="IPR002347">
    <property type="entry name" value="SDR_fam"/>
</dbReference>
<comment type="caution">
    <text evidence="8">The sequence shown here is derived from an EMBL/GenBank/DDBJ whole genome shotgun (WGS) entry which is preliminary data.</text>
</comment>
<evidence type="ECO:0000259" key="7">
    <source>
        <dbReference type="PROSITE" id="PS51891"/>
    </source>
</evidence>
<dbReference type="InterPro" id="IPR006913">
    <property type="entry name" value="CENP-V/GFA"/>
</dbReference>
<dbReference type="GO" id="GO:0016846">
    <property type="term" value="F:carbon-sulfur lyase activity"/>
    <property type="evidence" value="ECO:0007669"/>
    <property type="project" value="InterPro"/>
</dbReference>
<keyword evidence="5" id="KW-0521">NADP</keyword>
<dbReference type="PRINTS" id="PR00081">
    <property type="entry name" value="GDHRDH"/>
</dbReference>
<keyword evidence="3" id="KW-0479">Metal-binding</keyword>
<evidence type="ECO:0000313" key="8">
    <source>
        <dbReference type="EMBL" id="KAF9876402.1"/>
    </source>
</evidence>
<dbReference type="InterPro" id="IPR036291">
    <property type="entry name" value="NAD(P)-bd_dom_sf"/>
</dbReference>
<keyword evidence="6" id="KW-0560">Oxidoreductase</keyword>
<evidence type="ECO:0000256" key="6">
    <source>
        <dbReference type="ARBA" id="ARBA00023002"/>
    </source>
</evidence>
<dbReference type="Proteomes" id="UP000781932">
    <property type="component" value="Unassembled WGS sequence"/>
</dbReference>
<dbReference type="PANTHER" id="PTHR43963">
    <property type="entry name" value="CARBONYL REDUCTASE 1-RELATED"/>
    <property type="match status" value="1"/>
</dbReference>
<dbReference type="SUPFAM" id="SSF51735">
    <property type="entry name" value="NAD(P)-binding Rossmann-fold domains"/>
    <property type="match status" value="1"/>
</dbReference>
<dbReference type="AlphaFoldDB" id="A0A9P6I3S5"/>
<keyword evidence="4" id="KW-0862">Zinc</keyword>
<evidence type="ECO:0000313" key="9">
    <source>
        <dbReference type="Proteomes" id="UP000781932"/>
    </source>
</evidence>
<dbReference type="SUPFAM" id="SSF51316">
    <property type="entry name" value="Mss4-like"/>
    <property type="match status" value="1"/>
</dbReference>
<evidence type="ECO:0000256" key="3">
    <source>
        <dbReference type="ARBA" id="ARBA00022723"/>
    </source>
</evidence>
<dbReference type="SMART" id="SM00822">
    <property type="entry name" value="PKS_KR"/>
    <property type="match status" value="1"/>
</dbReference>
<reference evidence="8" key="1">
    <citation type="submission" date="2020-03" db="EMBL/GenBank/DDBJ databases">
        <authorList>
            <person name="He L."/>
        </authorList>
    </citation>
    <scope>NUCLEOTIDE SEQUENCE</scope>
    <source>
        <strain evidence="8">CkLH20</strain>
    </source>
</reference>
<proteinExistence type="inferred from homology"/>
<dbReference type="GeneID" id="62162136"/>
<dbReference type="InterPro" id="IPR045313">
    <property type="entry name" value="CBR1-like"/>
</dbReference>
<comment type="similarity">
    <text evidence="2">Belongs to the short-chain dehydrogenases/reductases (SDR) family.</text>
</comment>
<dbReference type="OrthoDB" id="1933717at2759"/>
<gene>
    <name evidence="8" type="ORF">CkaCkLH20_06345</name>
</gene>
<dbReference type="GO" id="GO:0016616">
    <property type="term" value="F:oxidoreductase activity, acting on the CH-OH group of donors, NAD or NADP as acceptor"/>
    <property type="evidence" value="ECO:0007669"/>
    <property type="project" value="InterPro"/>
</dbReference>
<dbReference type="Gene3D" id="3.40.50.720">
    <property type="entry name" value="NAD(P)-binding Rossmann-like Domain"/>
    <property type="match status" value="1"/>
</dbReference>
<protein>
    <recommendedName>
        <fullName evidence="7">CENP-V/GFA domain-containing protein</fullName>
    </recommendedName>
</protein>
<evidence type="ECO:0000256" key="1">
    <source>
        <dbReference type="ARBA" id="ARBA00005495"/>
    </source>
</evidence>
<feature type="domain" description="CENP-V/GFA" evidence="7">
    <location>
        <begin position="304"/>
        <end position="446"/>
    </location>
</feature>
<dbReference type="EMBL" id="JAATWM020000018">
    <property type="protein sequence ID" value="KAF9876402.1"/>
    <property type="molecule type" value="Genomic_DNA"/>
</dbReference>
<dbReference type="Gene3D" id="2.170.150.70">
    <property type="match status" value="1"/>
</dbReference>
<dbReference type="InterPro" id="IPR057326">
    <property type="entry name" value="KR_dom"/>
</dbReference>
<dbReference type="PROSITE" id="PS51891">
    <property type="entry name" value="CENP_V_GFA"/>
    <property type="match status" value="1"/>
</dbReference>
<organism evidence="8 9">
    <name type="scientific">Colletotrichum karsti</name>
    <dbReference type="NCBI Taxonomy" id="1095194"/>
    <lineage>
        <taxon>Eukaryota</taxon>
        <taxon>Fungi</taxon>
        <taxon>Dikarya</taxon>
        <taxon>Ascomycota</taxon>
        <taxon>Pezizomycotina</taxon>
        <taxon>Sordariomycetes</taxon>
        <taxon>Hypocreomycetidae</taxon>
        <taxon>Glomerellales</taxon>
        <taxon>Glomerellaceae</taxon>
        <taxon>Colletotrichum</taxon>
        <taxon>Colletotrichum boninense species complex</taxon>
    </lineage>
</organism>
<keyword evidence="9" id="KW-1185">Reference proteome</keyword>
<dbReference type="PANTHER" id="PTHR43963:SF6">
    <property type="entry name" value="CHAIN DEHYDROGENASE FAMILY PROTEIN, PUTATIVE (AFU_ORTHOLOGUE AFUA_3G15350)-RELATED"/>
    <property type="match status" value="1"/>
</dbReference>
<accession>A0A9P6I3S5</accession>
<sequence length="509" mass="56567">MANASSETTIALVTGANQGIGYEIAKRLASEHPDYHVYMTGRRKDAIEKAAAELRSAGLDVEPMVLDVTSDDDIAAAVEQVRSKYGRIDVIINNAGICIPDPKDPVRQRLKHIFDTNIFGAVALTEAFMPLLEKSTKTRRVVMVSSGLGSLQVRTDPNIGPNRDFLEYGASKAALNHACLTFASRHYGDNSWKFNTCCPGYCATNMNSYTGPDDASLGSIRPVQLATLGPDGVTATFSNRQGRIPWAHHNFPASEILPGVQLYYEGNNTVNDNLASLDIGGTPSRRRVRNHAIMSEATPSRRPFKGSCHCGETQFIVFLMFPHAIPPPRPPKEKAPRSHQEFYRCNCTTCHKAGFFHMRLESSPDDFLLLKPLDPYKELGDYQVYQKDLHFLFCKTCGMRCLIFMGKGEVVEVDLETLGFKSESGNGDNRADSDAKLTKIWRPLKDGWLEGKKFGSYLSVNGYAVDAGQEGFDLREITEKKWVGYLDWLELHEDSQGVRHDRPWAGGAY</sequence>
<dbReference type="RefSeq" id="XP_038745863.1">
    <property type="nucleotide sequence ID" value="XM_038889062.1"/>
</dbReference>
<name>A0A9P6I3S5_9PEZI</name>
<dbReference type="InterPro" id="IPR011057">
    <property type="entry name" value="Mss4-like_sf"/>
</dbReference>
<reference evidence="8" key="2">
    <citation type="submission" date="2020-11" db="EMBL/GenBank/DDBJ databases">
        <title>Whole genome sequencing of Colletotrichum sp.</title>
        <authorList>
            <person name="Li H."/>
        </authorList>
    </citation>
    <scope>NUCLEOTIDE SEQUENCE</scope>
    <source>
        <strain evidence="8">CkLH20</strain>
    </source>
</reference>
<dbReference type="Pfam" id="PF00106">
    <property type="entry name" value="adh_short"/>
    <property type="match status" value="1"/>
</dbReference>
<dbReference type="GO" id="GO:0046872">
    <property type="term" value="F:metal ion binding"/>
    <property type="evidence" value="ECO:0007669"/>
    <property type="project" value="UniProtKB-KW"/>
</dbReference>
<evidence type="ECO:0000256" key="2">
    <source>
        <dbReference type="ARBA" id="ARBA00006484"/>
    </source>
</evidence>
<comment type="similarity">
    <text evidence="1">Belongs to the Gfa family.</text>
</comment>